<accession>A0AAV2AT89</accession>
<dbReference type="Proteomes" id="UP001497382">
    <property type="component" value="Unassembled WGS sequence"/>
</dbReference>
<feature type="non-terminal residue" evidence="1">
    <location>
        <position position="44"/>
    </location>
</feature>
<gene>
    <name evidence="1" type="ORF">LARSCL_LOCUS14302</name>
</gene>
<organism evidence="1 2">
    <name type="scientific">Larinioides sclopetarius</name>
    <dbReference type="NCBI Taxonomy" id="280406"/>
    <lineage>
        <taxon>Eukaryota</taxon>
        <taxon>Metazoa</taxon>
        <taxon>Ecdysozoa</taxon>
        <taxon>Arthropoda</taxon>
        <taxon>Chelicerata</taxon>
        <taxon>Arachnida</taxon>
        <taxon>Araneae</taxon>
        <taxon>Araneomorphae</taxon>
        <taxon>Entelegynae</taxon>
        <taxon>Araneoidea</taxon>
        <taxon>Araneidae</taxon>
        <taxon>Larinioides</taxon>
    </lineage>
</organism>
<keyword evidence="2" id="KW-1185">Reference proteome</keyword>
<name>A0AAV2AT89_9ARAC</name>
<reference evidence="1 2" key="1">
    <citation type="submission" date="2024-04" db="EMBL/GenBank/DDBJ databases">
        <authorList>
            <person name="Rising A."/>
            <person name="Reimegard J."/>
            <person name="Sonavane S."/>
            <person name="Akerstrom W."/>
            <person name="Nylinder S."/>
            <person name="Hedman E."/>
            <person name="Kallberg Y."/>
        </authorList>
    </citation>
    <scope>NUCLEOTIDE SEQUENCE [LARGE SCALE GENOMIC DNA]</scope>
</reference>
<protein>
    <submittedName>
        <fullName evidence="1">Uncharacterized protein</fullName>
    </submittedName>
</protein>
<dbReference type="AlphaFoldDB" id="A0AAV2AT89"/>
<proteinExistence type="predicted"/>
<evidence type="ECO:0000313" key="1">
    <source>
        <dbReference type="EMBL" id="CAL1286529.1"/>
    </source>
</evidence>
<dbReference type="EMBL" id="CAXIEN010000205">
    <property type="protein sequence ID" value="CAL1286529.1"/>
    <property type="molecule type" value="Genomic_DNA"/>
</dbReference>
<evidence type="ECO:0000313" key="2">
    <source>
        <dbReference type="Proteomes" id="UP001497382"/>
    </source>
</evidence>
<comment type="caution">
    <text evidence="1">The sequence shown here is derived from an EMBL/GenBank/DDBJ whole genome shotgun (WGS) entry which is preliminary data.</text>
</comment>
<sequence length="44" mass="4904">MRLKPIHHLFQAFYFPVRIHEAAGLSCTIISTVTAADFVSLEAT</sequence>